<accession>A0A397DZN9</accession>
<dbReference type="GO" id="GO:0006281">
    <property type="term" value="P:DNA repair"/>
    <property type="evidence" value="ECO:0007669"/>
    <property type="project" value="UniProtKB-KW"/>
</dbReference>
<dbReference type="GO" id="GO:0032456">
    <property type="term" value="P:endocytic recycling"/>
    <property type="evidence" value="ECO:0007669"/>
    <property type="project" value="InterPro"/>
</dbReference>
<dbReference type="InterPro" id="IPR044752">
    <property type="entry name" value="PIN-like_EXO1"/>
</dbReference>
<keyword evidence="8" id="KW-0539">Nucleus</keyword>
<evidence type="ECO:0000256" key="4">
    <source>
        <dbReference type="ARBA" id="ARBA00022753"/>
    </source>
</evidence>
<dbReference type="PRINTS" id="PR00853">
    <property type="entry name" value="XPGRADSUPER"/>
</dbReference>
<dbReference type="PANTHER" id="PTHR13673:SF0">
    <property type="entry name" value="VPS35 ENDOSOMAL PROTEIN-SORTING FACTOR-LIKE"/>
    <property type="match status" value="1"/>
</dbReference>
<dbReference type="InterPro" id="IPR006084">
    <property type="entry name" value="XPG/Rad2"/>
</dbReference>
<evidence type="ECO:0000256" key="1">
    <source>
        <dbReference type="ARBA" id="ARBA00004177"/>
    </source>
</evidence>
<keyword evidence="3" id="KW-0813">Transport</keyword>
<organism evidence="11 12">
    <name type="scientific">Aphanomyces astaci</name>
    <name type="common">Crayfish plague agent</name>
    <dbReference type="NCBI Taxonomy" id="112090"/>
    <lineage>
        <taxon>Eukaryota</taxon>
        <taxon>Sar</taxon>
        <taxon>Stramenopiles</taxon>
        <taxon>Oomycota</taxon>
        <taxon>Saprolegniomycetes</taxon>
        <taxon>Saprolegniales</taxon>
        <taxon>Verrucalvaceae</taxon>
        <taxon>Aphanomyces</taxon>
    </lineage>
</organism>
<dbReference type="CDD" id="cd09857">
    <property type="entry name" value="PIN_EXO1"/>
    <property type="match status" value="1"/>
</dbReference>
<dbReference type="InterPro" id="IPR019734">
    <property type="entry name" value="TPR_rpt"/>
</dbReference>
<dbReference type="InterPro" id="IPR006086">
    <property type="entry name" value="XPG-I_dom"/>
</dbReference>
<evidence type="ECO:0000256" key="5">
    <source>
        <dbReference type="ARBA" id="ARBA00022763"/>
    </source>
</evidence>
<keyword evidence="9" id="KW-0802">TPR repeat</keyword>
<dbReference type="Proteomes" id="UP000266643">
    <property type="component" value="Unassembled WGS sequence"/>
</dbReference>
<keyword evidence="6" id="KW-0653">Protein transport</keyword>
<evidence type="ECO:0000313" key="11">
    <source>
        <dbReference type="EMBL" id="RHY73960.1"/>
    </source>
</evidence>
<sequence length="415" mass="46908">MERVGLLIKCGIIPYIVFDGGYLPMKKLKEDERRLSREKHREAGLAYLKANKLDLARQSFVKAVDVSPSMAHRVIQRLQETGVKYMVAPYEADAQMAYLVRTGAVDAVISEDSDCLPYGCHHVLFKMDAPGNVEVIQAAHLALNTTLSFVGGVGDVTVALYARTYLALASSRVLPAINSTNVLLQSMQDYMYIMHRFGLDKVLYRAVQYYTQTESTESDLQAIHAPGVHWLMKSIALAATEQHVDLLFHQYKQYAENSMVLEQMVTAFPGKLLAKHTMALVQLIRQTNHKEELFRCLSLKLVEAPPPAHDKLVFLNEVWSTITRLDDVHAYLRCAAAFVALLVAHYSSREVVILLKDVVRHLNAADAMDAALFVSLESVMEVIIMEARRQSHYFTTIIPSSEFLELYYDLYMDWS</sequence>
<dbReference type="GO" id="GO:0005768">
    <property type="term" value="C:endosome"/>
    <property type="evidence" value="ECO:0007669"/>
    <property type="project" value="UniProtKB-SubCell"/>
</dbReference>
<evidence type="ECO:0000256" key="2">
    <source>
        <dbReference type="ARBA" id="ARBA00010704"/>
    </source>
</evidence>
<evidence type="ECO:0000256" key="8">
    <source>
        <dbReference type="ARBA" id="ARBA00023242"/>
    </source>
</evidence>
<name>A0A397DZN9_APHAT</name>
<comment type="caution">
    <text evidence="11">The sequence shown here is derived from an EMBL/GenBank/DDBJ whole genome shotgun (WGS) entry which is preliminary data.</text>
</comment>
<dbReference type="SUPFAM" id="SSF88723">
    <property type="entry name" value="PIN domain-like"/>
    <property type="match status" value="1"/>
</dbReference>
<comment type="subcellular location">
    <subcellularLocation>
        <location evidence="1">Endosome</location>
    </subcellularLocation>
</comment>
<evidence type="ECO:0000256" key="7">
    <source>
        <dbReference type="ARBA" id="ARBA00023204"/>
    </source>
</evidence>
<keyword evidence="4" id="KW-0967">Endosome</keyword>
<dbReference type="AlphaFoldDB" id="A0A397DZN9"/>
<feature type="domain" description="XPG-I" evidence="10">
    <location>
        <begin position="79"/>
        <end position="149"/>
    </location>
</feature>
<gene>
    <name evidence="11" type="ORF">DYB30_009020</name>
</gene>
<keyword evidence="5" id="KW-0227">DNA damage</keyword>
<dbReference type="Gene3D" id="3.40.50.1010">
    <property type="entry name" value="5'-nuclease"/>
    <property type="match status" value="1"/>
</dbReference>
<dbReference type="InterPro" id="IPR029705">
    <property type="entry name" value="VPS35L"/>
</dbReference>
<dbReference type="InterPro" id="IPR019974">
    <property type="entry name" value="XPG_CS"/>
</dbReference>
<evidence type="ECO:0000256" key="6">
    <source>
        <dbReference type="ARBA" id="ARBA00022927"/>
    </source>
</evidence>
<dbReference type="GO" id="GO:0015031">
    <property type="term" value="P:protein transport"/>
    <property type="evidence" value="ECO:0007669"/>
    <property type="project" value="UniProtKB-KW"/>
</dbReference>
<feature type="repeat" description="TPR" evidence="9">
    <location>
        <begin position="37"/>
        <end position="70"/>
    </location>
</feature>
<comment type="similarity">
    <text evidence="2">Belongs to the VPS35L family.</text>
</comment>
<dbReference type="GO" id="GO:0046872">
    <property type="term" value="F:metal ion binding"/>
    <property type="evidence" value="ECO:0007669"/>
    <property type="project" value="InterPro"/>
</dbReference>
<dbReference type="PROSITE" id="PS00841">
    <property type="entry name" value="XPG_1"/>
    <property type="match status" value="1"/>
</dbReference>
<dbReference type="SMART" id="SM00484">
    <property type="entry name" value="XPGI"/>
    <property type="match status" value="1"/>
</dbReference>
<feature type="non-terminal residue" evidence="11">
    <location>
        <position position="415"/>
    </location>
</feature>
<protein>
    <recommendedName>
        <fullName evidence="10">XPG-I domain-containing protein</fullName>
    </recommendedName>
</protein>
<dbReference type="Pfam" id="PF00867">
    <property type="entry name" value="XPG_I"/>
    <property type="match status" value="1"/>
</dbReference>
<evidence type="ECO:0000256" key="3">
    <source>
        <dbReference type="ARBA" id="ARBA00022448"/>
    </source>
</evidence>
<proteinExistence type="inferred from homology"/>
<keyword evidence="7" id="KW-0234">DNA repair</keyword>
<reference evidence="11 12" key="1">
    <citation type="submission" date="2018-08" db="EMBL/GenBank/DDBJ databases">
        <title>Aphanomyces genome sequencing and annotation.</title>
        <authorList>
            <person name="Minardi D."/>
            <person name="Oidtmann B."/>
            <person name="Van Der Giezen M."/>
            <person name="Studholme D.J."/>
        </authorList>
    </citation>
    <scope>NUCLEOTIDE SEQUENCE [LARGE SCALE GENOMIC DNA]</scope>
    <source>
        <strain evidence="11 12">D2</strain>
    </source>
</reference>
<evidence type="ECO:0000256" key="9">
    <source>
        <dbReference type="PROSITE-ProRule" id="PRU00339"/>
    </source>
</evidence>
<evidence type="ECO:0000259" key="10">
    <source>
        <dbReference type="SMART" id="SM00484"/>
    </source>
</evidence>
<dbReference type="GO" id="GO:0004518">
    <property type="term" value="F:nuclease activity"/>
    <property type="evidence" value="ECO:0007669"/>
    <property type="project" value="InterPro"/>
</dbReference>
<dbReference type="VEuPathDB" id="FungiDB:H257_07199"/>
<evidence type="ECO:0000313" key="12">
    <source>
        <dbReference type="Proteomes" id="UP000266643"/>
    </source>
</evidence>
<dbReference type="InterPro" id="IPR029060">
    <property type="entry name" value="PIN-like_dom_sf"/>
</dbReference>
<dbReference type="EMBL" id="QUTD01003124">
    <property type="protein sequence ID" value="RHY73960.1"/>
    <property type="molecule type" value="Genomic_DNA"/>
</dbReference>
<dbReference type="PANTHER" id="PTHR13673">
    <property type="entry name" value="ESOPHAGEAL CANCER ASSOCIATED PROTEIN"/>
    <property type="match status" value="1"/>
</dbReference>
<dbReference type="GO" id="GO:0016788">
    <property type="term" value="F:hydrolase activity, acting on ester bonds"/>
    <property type="evidence" value="ECO:0007669"/>
    <property type="project" value="InterPro"/>
</dbReference>
<dbReference type="PROSITE" id="PS50005">
    <property type="entry name" value="TPR"/>
    <property type="match status" value="1"/>
</dbReference>